<dbReference type="EC" id="2.7.7.23" evidence="1"/>
<keyword evidence="2 6" id="KW-0808">Transferase</keyword>
<dbReference type="GO" id="GO:0003977">
    <property type="term" value="F:UDP-N-acetylglucosamine diphosphorylase activity"/>
    <property type="evidence" value="ECO:0007669"/>
    <property type="project" value="UniProtKB-EC"/>
</dbReference>
<evidence type="ECO:0000256" key="3">
    <source>
        <dbReference type="ARBA" id="ARBA00022695"/>
    </source>
</evidence>
<dbReference type="InterPro" id="IPR029044">
    <property type="entry name" value="Nucleotide-diphossugar_trans"/>
</dbReference>
<keyword evidence="3 6" id="KW-0548">Nucleotidyltransferase</keyword>
<evidence type="ECO:0000259" key="5">
    <source>
        <dbReference type="Pfam" id="PF12804"/>
    </source>
</evidence>
<dbReference type="GO" id="GO:0016746">
    <property type="term" value="F:acyltransferase activity"/>
    <property type="evidence" value="ECO:0007669"/>
    <property type="project" value="UniProtKB-KW"/>
</dbReference>
<dbReference type="InterPro" id="IPR050065">
    <property type="entry name" value="GlmU-like"/>
</dbReference>
<feature type="domain" description="MobA-like NTP transferase" evidence="5">
    <location>
        <begin position="6"/>
        <end position="133"/>
    </location>
</feature>
<dbReference type="SUPFAM" id="SSF53448">
    <property type="entry name" value="Nucleotide-diphospho-sugar transferases"/>
    <property type="match status" value="1"/>
</dbReference>
<dbReference type="Pfam" id="PF12804">
    <property type="entry name" value="NTP_transf_3"/>
    <property type="match status" value="1"/>
</dbReference>
<reference evidence="6" key="1">
    <citation type="submission" date="2018-06" db="EMBL/GenBank/DDBJ databases">
        <authorList>
            <person name="Zhirakovskaya E."/>
        </authorList>
    </citation>
    <scope>NUCLEOTIDE SEQUENCE</scope>
</reference>
<dbReference type="PANTHER" id="PTHR43584">
    <property type="entry name" value="NUCLEOTIDYL TRANSFERASE"/>
    <property type="match status" value="1"/>
</dbReference>
<dbReference type="CDD" id="cd02540">
    <property type="entry name" value="GT2_GlmU_N_bac"/>
    <property type="match status" value="1"/>
</dbReference>
<name>A0A3B1DV99_9ZZZZ</name>
<comment type="catalytic activity">
    <reaction evidence="4">
        <text>N-acetyl-alpha-D-glucosamine 1-phosphate + UTP + H(+) = UDP-N-acetyl-alpha-D-glucosamine + diphosphate</text>
        <dbReference type="Rhea" id="RHEA:13509"/>
        <dbReference type="ChEBI" id="CHEBI:15378"/>
        <dbReference type="ChEBI" id="CHEBI:33019"/>
        <dbReference type="ChEBI" id="CHEBI:46398"/>
        <dbReference type="ChEBI" id="CHEBI:57705"/>
        <dbReference type="ChEBI" id="CHEBI:57776"/>
        <dbReference type="EC" id="2.7.7.23"/>
    </reaction>
</comment>
<dbReference type="InterPro" id="IPR025877">
    <property type="entry name" value="MobA-like_NTP_Trfase"/>
</dbReference>
<evidence type="ECO:0000256" key="2">
    <source>
        <dbReference type="ARBA" id="ARBA00022679"/>
    </source>
</evidence>
<protein>
    <recommendedName>
        <fullName evidence="1">UDP-N-acetylglucosamine diphosphorylase</fullName>
        <ecNumber evidence="1">2.7.7.23</ecNumber>
    </recommendedName>
</protein>
<proteinExistence type="predicted"/>
<dbReference type="Gene3D" id="3.90.550.10">
    <property type="entry name" value="Spore Coat Polysaccharide Biosynthesis Protein SpsA, Chain A"/>
    <property type="match status" value="1"/>
</dbReference>
<evidence type="ECO:0000313" key="6">
    <source>
        <dbReference type="EMBL" id="VAX39998.1"/>
    </source>
</evidence>
<evidence type="ECO:0000256" key="1">
    <source>
        <dbReference type="ARBA" id="ARBA00012457"/>
    </source>
</evidence>
<dbReference type="PANTHER" id="PTHR43584:SF3">
    <property type="entry name" value="BIFUNCTIONAL PROTEIN GLMU"/>
    <property type="match status" value="1"/>
</dbReference>
<dbReference type="EMBL" id="UOGL01000392">
    <property type="protein sequence ID" value="VAX39998.1"/>
    <property type="molecule type" value="Genomic_DNA"/>
</dbReference>
<dbReference type="AlphaFoldDB" id="A0A3B1DV99"/>
<keyword evidence="6" id="KW-0012">Acyltransferase</keyword>
<accession>A0A3B1DV99</accession>
<sequence length="245" mass="26554">MTKPIAIILAAGRGTRMKSDLPKVVHTIHNRPMVEYVIDAARNAGVEKLILVVGYQADVVKEALSHRTDVEYAVQTEQKGTGHAVMMCEPLLQNHDGPVLVLAGDTPLLKSASLSGLLNAMKSENACCVIGTAETSANEGLGRIVRDAKGDFVKIVEQKDASSEEQQITEINTGCYGFAGKDLLWSLEKIEPINQQGEYYLTDCPRLLQSAGKNVVASCQFDIQEAMGVNTTDQLDEIAKHLTES</sequence>
<gene>
    <name evidence="6" type="ORF">MNBD_PLANCTO02-3070</name>
</gene>
<evidence type="ECO:0000256" key="4">
    <source>
        <dbReference type="ARBA" id="ARBA00048493"/>
    </source>
</evidence>
<organism evidence="6">
    <name type="scientific">hydrothermal vent metagenome</name>
    <dbReference type="NCBI Taxonomy" id="652676"/>
    <lineage>
        <taxon>unclassified sequences</taxon>
        <taxon>metagenomes</taxon>
        <taxon>ecological metagenomes</taxon>
    </lineage>
</organism>